<evidence type="ECO:0000256" key="2">
    <source>
        <dbReference type="SAM" id="Phobius"/>
    </source>
</evidence>
<dbReference type="GO" id="GO:0042834">
    <property type="term" value="F:peptidoglycan binding"/>
    <property type="evidence" value="ECO:0007669"/>
    <property type="project" value="InterPro"/>
</dbReference>
<comment type="caution">
    <text evidence="4">The sequence shown here is derived from an EMBL/GenBank/DDBJ whole genome shotgun (WGS) entry which is preliminary data.</text>
</comment>
<evidence type="ECO:0000313" key="4">
    <source>
        <dbReference type="EMBL" id="MBB6729310.1"/>
    </source>
</evidence>
<dbReference type="RefSeq" id="WP_185126986.1">
    <property type="nucleotide sequence ID" value="NZ_JACJVO010000001.1"/>
</dbReference>
<evidence type="ECO:0000259" key="3">
    <source>
        <dbReference type="Pfam" id="PF05036"/>
    </source>
</evidence>
<keyword evidence="5" id="KW-1185">Reference proteome</keyword>
<sequence>MQPKARMTFRFDGAAPRETEQGNPPKPAEPQPAVTAGKTEDRGHEPRSQSPASRTPHFQSWNSPFQDDIHALEEIIRSSDRPAVAGFSKADGKRGGGRSPRTPDIATESRLPEEGRDRDDEAFLGRRPGPEDRSVRFPGRSLRPAGKRTVSEHPVASEEPVLQPADPRRTRSASRLAESKTPANPYPFAPRPASGSSLADEPNREPPYLDEEEDRGPEIDLPESWTSSSETYARGGTSWWRILVTVASAILTGGFFGYLLLALFTGQPLFASDGAAGNGAVPAMATPAGTVPDSGSASAGAAPPSASAGASSASGSAAAAGTDKAAASSSVGSTAVPSADYYMLQYGVFGNEDSMNAALKELQDQGVPAASDTTDGYRVYAGIAPAKADAENMAERLSGVQVYVKSVENSEVDVGDSAHAAEWSAYLKSSSALYLKIATITSAALAGSGDGKANTADIQAVEKAYQTWSDLADQAPTWDKSAKDAASTETTQMGAAVAALDEYAGKPSTALLEQAQTAVMKAAIADRQLRETLRLETGS</sequence>
<proteinExistence type="predicted"/>
<feature type="region of interest" description="Disordered" evidence="1">
    <location>
        <begin position="1"/>
        <end position="230"/>
    </location>
</feature>
<accession>A0A7X0VTF7</accession>
<reference evidence="4 5" key="1">
    <citation type="submission" date="2020-08" db="EMBL/GenBank/DDBJ databases">
        <title>Cohnella phylogeny.</title>
        <authorList>
            <person name="Dunlap C."/>
        </authorList>
    </citation>
    <scope>NUCLEOTIDE SEQUENCE [LARGE SCALE GENOMIC DNA]</scope>
    <source>
        <strain evidence="4 5">CBP 2801</strain>
    </source>
</reference>
<dbReference type="EMBL" id="JACJVO010000001">
    <property type="protein sequence ID" value="MBB6729310.1"/>
    <property type="molecule type" value="Genomic_DNA"/>
</dbReference>
<evidence type="ECO:0000313" key="5">
    <source>
        <dbReference type="Proteomes" id="UP000564644"/>
    </source>
</evidence>
<dbReference type="AlphaFoldDB" id="A0A7X0VTF7"/>
<keyword evidence="2" id="KW-1133">Transmembrane helix</keyword>
<feature type="domain" description="SPOR" evidence="3">
    <location>
        <begin position="340"/>
        <end position="401"/>
    </location>
</feature>
<keyword evidence="2" id="KW-0812">Transmembrane</keyword>
<organism evidence="4 5">
    <name type="scientific">Cohnella zeiphila</name>
    <dbReference type="NCBI Taxonomy" id="2761120"/>
    <lineage>
        <taxon>Bacteria</taxon>
        <taxon>Bacillati</taxon>
        <taxon>Bacillota</taxon>
        <taxon>Bacilli</taxon>
        <taxon>Bacillales</taxon>
        <taxon>Paenibacillaceae</taxon>
        <taxon>Cohnella</taxon>
    </lineage>
</organism>
<feature type="compositionally biased region" description="Basic and acidic residues" evidence="1">
    <location>
        <begin position="67"/>
        <end position="80"/>
    </location>
</feature>
<dbReference type="Proteomes" id="UP000564644">
    <property type="component" value="Unassembled WGS sequence"/>
</dbReference>
<dbReference type="SUPFAM" id="SSF110997">
    <property type="entry name" value="Sporulation related repeat"/>
    <property type="match status" value="1"/>
</dbReference>
<name>A0A7X0VTF7_9BACL</name>
<dbReference type="Pfam" id="PF05036">
    <property type="entry name" value="SPOR"/>
    <property type="match status" value="1"/>
</dbReference>
<dbReference type="InterPro" id="IPR036680">
    <property type="entry name" value="SPOR-like_sf"/>
</dbReference>
<evidence type="ECO:0000256" key="1">
    <source>
        <dbReference type="SAM" id="MobiDB-lite"/>
    </source>
</evidence>
<keyword evidence="2" id="KW-0472">Membrane</keyword>
<feature type="transmembrane region" description="Helical" evidence="2">
    <location>
        <begin position="242"/>
        <end position="264"/>
    </location>
</feature>
<dbReference type="InterPro" id="IPR007730">
    <property type="entry name" value="SPOR-like_dom"/>
</dbReference>
<feature type="compositionally biased region" description="Basic and acidic residues" evidence="1">
    <location>
        <begin position="110"/>
        <end position="135"/>
    </location>
</feature>
<feature type="compositionally biased region" description="Low complexity" evidence="1">
    <location>
        <begin position="294"/>
        <end position="314"/>
    </location>
</feature>
<feature type="compositionally biased region" description="Basic and acidic residues" evidence="1">
    <location>
        <begin position="38"/>
        <end position="47"/>
    </location>
</feature>
<dbReference type="Gene3D" id="3.30.70.1070">
    <property type="entry name" value="Sporulation related repeat"/>
    <property type="match status" value="1"/>
</dbReference>
<gene>
    <name evidence="4" type="ORF">H7C18_00170</name>
</gene>
<feature type="compositionally biased region" description="Polar residues" evidence="1">
    <location>
        <begin position="48"/>
        <end position="65"/>
    </location>
</feature>
<protein>
    <submittedName>
        <fullName evidence="4">SPOR domain-containing protein</fullName>
    </submittedName>
</protein>
<feature type="region of interest" description="Disordered" evidence="1">
    <location>
        <begin position="290"/>
        <end position="314"/>
    </location>
</feature>